<feature type="domain" description="PTS EIIA type-2" evidence="1">
    <location>
        <begin position="2"/>
        <end position="149"/>
    </location>
</feature>
<dbReference type="PANTHER" id="PTHR47738">
    <property type="entry name" value="PTS SYSTEM FRUCTOSE-LIKE EIIA COMPONENT-RELATED"/>
    <property type="match status" value="1"/>
</dbReference>
<dbReference type="PANTHER" id="PTHR47738:SF3">
    <property type="entry name" value="PHOSPHOTRANSFERASE SYSTEM MANNITOL_FRUCTOSE-SPECIFIC IIA DOMAIN CONTAINING PROTEIN"/>
    <property type="match status" value="1"/>
</dbReference>
<organism evidence="2 3">
    <name type="scientific">Alkalibaculum sporogenes</name>
    <dbReference type="NCBI Taxonomy" id="2655001"/>
    <lineage>
        <taxon>Bacteria</taxon>
        <taxon>Bacillati</taxon>
        <taxon>Bacillota</taxon>
        <taxon>Clostridia</taxon>
        <taxon>Eubacteriales</taxon>
        <taxon>Eubacteriaceae</taxon>
        <taxon>Alkalibaculum</taxon>
    </lineage>
</organism>
<comment type="caution">
    <text evidence="2">The sequence shown here is derived from an EMBL/GenBank/DDBJ whole genome shotgun (WGS) entry which is preliminary data.</text>
</comment>
<dbReference type="EMBL" id="WHNX01000014">
    <property type="protein sequence ID" value="MPW26134.1"/>
    <property type="molecule type" value="Genomic_DNA"/>
</dbReference>
<dbReference type="SUPFAM" id="SSF55804">
    <property type="entry name" value="Phoshotransferase/anion transport protein"/>
    <property type="match status" value="1"/>
</dbReference>
<keyword evidence="2" id="KW-0813">Transport</keyword>
<dbReference type="CDD" id="cd00211">
    <property type="entry name" value="PTS_IIA_fru"/>
    <property type="match status" value="1"/>
</dbReference>
<sequence length="151" mass="17049">MGMIVKELIDVSLDANDSEDAIKKVGKILFDQGYVKNTYINAVVDREKVFPTGLKLKSTSVAMPHTDSVHVNEPAICVARLNKPVTFCHMGSADNYIQVELIFMMAITDPNKQLDTLKRMMSVFQDDEAALEFTNARDNDELYRIAKKYLN</sequence>
<dbReference type="InterPro" id="IPR002178">
    <property type="entry name" value="PTS_EIIA_type-2_dom"/>
</dbReference>
<dbReference type="Proteomes" id="UP000440004">
    <property type="component" value="Unassembled WGS sequence"/>
</dbReference>
<dbReference type="Gene3D" id="3.40.930.10">
    <property type="entry name" value="Mannitol-specific EII, Chain A"/>
    <property type="match status" value="1"/>
</dbReference>
<evidence type="ECO:0000313" key="2">
    <source>
        <dbReference type="EMBL" id="MPW26134.1"/>
    </source>
</evidence>
<name>A0A6A7K9N1_9FIRM</name>
<dbReference type="RefSeq" id="WP_152804342.1">
    <property type="nucleotide sequence ID" value="NZ_WHNX01000014.1"/>
</dbReference>
<dbReference type="InterPro" id="IPR016152">
    <property type="entry name" value="PTrfase/Anion_transptr"/>
</dbReference>
<keyword evidence="2" id="KW-0762">Sugar transport</keyword>
<dbReference type="Pfam" id="PF00359">
    <property type="entry name" value="PTS_EIIA_2"/>
    <property type="match status" value="1"/>
</dbReference>
<proteinExistence type="predicted"/>
<evidence type="ECO:0000259" key="1">
    <source>
        <dbReference type="PROSITE" id="PS51094"/>
    </source>
</evidence>
<reference evidence="2 3" key="1">
    <citation type="submission" date="2019-10" db="EMBL/GenBank/DDBJ databases">
        <title>Alkalibaculum tamaniensis sp.nov., a new alkaliphilic acetogen, isolated on methoxylated aromatics from a mud volcano.</title>
        <authorList>
            <person name="Khomyakova M.A."/>
            <person name="Merkel A.Y."/>
            <person name="Bonch-Osmolovskaya E.A."/>
            <person name="Slobodkin A.I."/>
        </authorList>
    </citation>
    <scope>NUCLEOTIDE SEQUENCE [LARGE SCALE GENOMIC DNA]</scope>
    <source>
        <strain evidence="2 3">M08DMB</strain>
    </source>
</reference>
<dbReference type="InterPro" id="IPR051541">
    <property type="entry name" value="PTS_SugarTrans_NitroReg"/>
</dbReference>
<evidence type="ECO:0000313" key="3">
    <source>
        <dbReference type="Proteomes" id="UP000440004"/>
    </source>
</evidence>
<accession>A0A6A7K9N1</accession>
<keyword evidence="3" id="KW-1185">Reference proteome</keyword>
<dbReference type="PROSITE" id="PS51094">
    <property type="entry name" value="PTS_EIIA_TYPE_2"/>
    <property type="match status" value="1"/>
</dbReference>
<dbReference type="AlphaFoldDB" id="A0A6A7K9N1"/>
<gene>
    <name evidence="2" type="ORF">GC105_10065</name>
</gene>
<protein>
    <submittedName>
        <fullName evidence="2">PTS sugar transporter subunit IIA</fullName>
    </submittedName>
</protein>